<organism evidence="1 2">
    <name type="scientific">Deinococcus yavapaiensis KR-236</name>
    <dbReference type="NCBI Taxonomy" id="694435"/>
    <lineage>
        <taxon>Bacteria</taxon>
        <taxon>Thermotogati</taxon>
        <taxon>Deinococcota</taxon>
        <taxon>Deinococci</taxon>
        <taxon>Deinococcales</taxon>
        <taxon>Deinococcaceae</taxon>
        <taxon>Deinococcus</taxon>
    </lineage>
</organism>
<gene>
    <name evidence="1" type="ORF">DES52_101327</name>
</gene>
<dbReference type="AlphaFoldDB" id="A0A318SCZ2"/>
<keyword evidence="2" id="KW-1185">Reference proteome</keyword>
<proteinExistence type="predicted"/>
<protein>
    <submittedName>
        <fullName evidence="1">Uncharacterized protein</fullName>
    </submittedName>
</protein>
<dbReference type="OrthoDB" id="74343at2"/>
<name>A0A318SCZ2_9DEIO</name>
<sequence>MDVRGLGSFERAQTSFVLDDRGNQVWPDAELVKNVSSGLWDEGRISQQYVRDESALKAFDNVTVVKALRVQKPKFAPGASYNADAVVSSDVARQIREAGKACRLVYLYK</sequence>
<comment type="caution">
    <text evidence="1">The sequence shown here is derived from an EMBL/GenBank/DDBJ whole genome shotgun (WGS) entry which is preliminary data.</text>
</comment>
<evidence type="ECO:0000313" key="1">
    <source>
        <dbReference type="EMBL" id="PYE56523.1"/>
    </source>
</evidence>
<accession>A0A318SCZ2</accession>
<dbReference type="EMBL" id="QJSX01000001">
    <property type="protein sequence ID" value="PYE56523.1"/>
    <property type="molecule type" value="Genomic_DNA"/>
</dbReference>
<reference evidence="1 2" key="1">
    <citation type="submission" date="2018-06" db="EMBL/GenBank/DDBJ databases">
        <title>Genomic Encyclopedia of Type Strains, Phase IV (KMG-IV): sequencing the most valuable type-strain genomes for metagenomic binning, comparative biology and taxonomic classification.</title>
        <authorList>
            <person name="Goeker M."/>
        </authorList>
    </citation>
    <scope>NUCLEOTIDE SEQUENCE [LARGE SCALE GENOMIC DNA]</scope>
    <source>
        <strain evidence="1 2">DSM 18048</strain>
    </source>
</reference>
<dbReference type="RefSeq" id="WP_146237160.1">
    <property type="nucleotide sequence ID" value="NZ_QJSX01000001.1"/>
</dbReference>
<dbReference type="Proteomes" id="UP000248326">
    <property type="component" value="Unassembled WGS sequence"/>
</dbReference>
<evidence type="ECO:0000313" key="2">
    <source>
        <dbReference type="Proteomes" id="UP000248326"/>
    </source>
</evidence>